<dbReference type="Pfam" id="PF21597">
    <property type="entry name" value="TetR_C_43"/>
    <property type="match status" value="1"/>
</dbReference>
<dbReference type="GO" id="GO:0003700">
    <property type="term" value="F:DNA-binding transcription factor activity"/>
    <property type="evidence" value="ECO:0007669"/>
    <property type="project" value="TreeGrafter"/>
</dbReference>
<dbReference type="InterPro" id="IPR049445">
    <property type="entry name" value="TetR_SbtR-like_C"/>
</dbReference>
<dbReference type="GO" id="GO:0000976">
    <property type="term" value="F:transcription cis-regulatory region binding"/>
    <property type="evidence" value="ECO:0007669"/>
    <property type="project" value="TreeGrafter"/>
</dbReference>
<evidence type="ECO:0000259" key="5">
    <source>
        <dbReference type="PROSITE" id="PS50977"/>
    </source>
</evidence>
<dbReference type="SUPFAM" id="SSF48498">
    <property type="entry name" value="Tetracyclin repressor-like, C-terminal domain"/>
    <property type="match status" value="1"/>
</dbReference>
<dbReference type="InterPro" id="IPR001647">
    <property type="entry name" value="HTH_TetR"/>
</dbReference>
<evidence type="ECO:0000256" key="2">
    <source>
        <dbReference type="ARBA" id="ARBA00023125"/>
    </source>
</evidence>
<dbReference type="Gene3D" id="1.10.357.10">
    <property type="entry name" value="Tetracycline Repressor, domain 2"/>
    <property type="match status" value="1"/>
</dbReference>
<reference evidence="6" key="1">
    <citation type="submission" date="2021-04" db="EMBL/GenBank/DDBJ databases">
        <title>The complete genome sequence of Caulobacter sp. S6.</title>
        <authorList>
            <person name="Tang Y."/>
            <person name="Ouyang W."/>
            <person name="Liu Q."/>
            <person name="Huang B."/>
            <person name="Guo Z."/>
            <person name="Lei P."/>
        </authorList>
    </citation>
    <scope>NUCLEOTIDE SEQUENCE</scope>
    <source>
        <strain evidence="6">S6</strain>
    </source>
</reference>
<dbReference type="PANTHER" id="PTHR30055:SF234">
    <property type="entry name" value="HTH-TYPE TRANSCRIPTIONAL REGULATOR BETI"/>
    <property type="match status" value="1"/>
</dbReference>
<accession>A0A975G027</accession>
<protein>
    <submittedName>
        <fullName evidence="6">TetR/AcrR family transcriptional regulator</fullName>
    </submittedName>
</protein>
<dbReference type="Pfam" id="PF00440">
    <property type="entry name" value="TetR_N"/>
    <property type="match status" value="1"/>
</dbReference>
<keyword evidence="3" id="KW-0804">Transcription</keyword>
<evidence type="ECO:0000313" key="6">
    <source>
        <dbReference type="EMBL" id="QUD88326.1"/>
    </source>
</evidence>
<organism evidence="6 7">
    <name type="scientific">Phenylobacterium montanum</name>
    <dbReference type="NCBI Taxonomy" id="2823693"/>
    <lineage>
        <taxon>Bacteria</taxon>
        <taxon>Pseudomonadati</taxon>
        <taxon>Pseudomonadota</taxon>
        <taxon>Alphaproteobacteria</taxon>
        <taxon>Caulobacterales</taxon>
        <taxon>Caulobacteraceae</taxon>
        <taxon>Phenylobacterium</taxon>
    </lineage>
</organism>
<evidence type="ECO:0000256" key="4">
    <source>
        <dbReference type="PROSITE-ProRule" id="PRU00335"/>
    </source>
</evidence>
<dbReference type="Proteomes" id="UP000676409">
    <property type="component" value="Chromosome"/>
</dbReference>
<name>A0A975G027_9CAUL</name>
<evidence type="ECO:0000256" key="1">
    <source>
        <dbReference type="ARBA" id="ARBA00023015"/>
    </source>
</evidence>
<dbReference type="PROSITE" id="PS50977">
    <property type="entry name" value="HTH_TETR_2"/>
    <property type="match status" value="1"/>
</dbReference>
<feature type="DNA-binding region" description="H-T-H motif" evidence="4">
    <location>
        <begin position="39"/>
        <end position="58"/>
    </location>
</feature>
<keyword evidence="2 4" id="KW-0238">DNA-binding</keyword>
<dbReference type="InterPro" id="IPR050109">
    <property type="entry name" value="HTH-type_TetR-like_transc_reg"/>
</dbReference>
<dbReference type="RefSeq" id="WP_211938377.1">
    <property type="nucleotide sequence ID" value="NZ_CP073078.1"/>
</dbReference>
<dbReference type="PRINTS" id="PR00455">
    <property type="entry name" value="HTHTETR"/>
</dbReference>
<gene>
    <name evidence="6" type="ORF">KCG34_00065</name>
</gene>
<evidence type="ECO:0000313" key="7">
    <source>
        <dbReference type="Proteomes" id="UP000676409"/>
    </source>
</evidence>
<keyword evidence="1" id="KW-0805">Transcription regulation</keyword>
<dbReference type="SUPFAM" id="SSF46689">
    <property type="entry name" value="Homeodomain-like"/>
    <property type="match status" value="1"/>
</dbReference>
<dbReference type="InterPro" id="IPR036271">
    <property type="entry name" value="Tet_transcr_reg_TetR-rel_C_sf"/>
</dbReference>
<dbReference type="EMBL" id="CP073078">
    <property type="protein sequence ID" value="QUD88326.1"/>
    <property type="molecule type" value="Genomic_DNA"/>
</dbReference>
<dbReference type="InterPro" id="IPR009057">
    <property type="entry name" value="Homeodomain-like_sf"/>
</dbReference>
<dbReference type="KEGG" id="caul:KCG34_00065"/>
<feature type="domain" description="HTH tetR-type" evidence="5">
    <location>
        <begin position="17"/>
        <end position="76"/>
    </location>
</feature>
<sequence length="190" mass="20294">MVDAEQNSLRKPRADSLRNREQLLAAAKAVFTEAGAEAPLEEIARRAGLGVGTLYRHFPTRDAVLTAVYQREVEQLCAAADDLLASRPAFVALEAWLNLLVDYMATKRVVAPALRAGAGPQVYAASGPAITGALQRLIAAARASGAVREDLTIDDLNRLMIGFSHGYDQPGWEASARRLIKIIVAGMGAA</sequence>
<evidence type="ECO:0000256" key="3">
    <source>
        <dbReference type="ARBA" id="ARBA00023163"/>
    </source>
</evidence>
<keyword evidence="7" id="KW-1185">Reference proteome</keyword>
<proteinExistence type="predicted"/>
<dbReference type="AlphaFoldDB" id="A0A975G027"/>
<dbReference type="PANTHER" id="PTHR30055">
    <property type="entry name" value="HTH-TYPE TRANSCRIPTIONAL REGULATOR RUTR"/>
    <property type="match status" value="1"/>
</dbReference>